<comment type="caution">
    <text evidence="1">The sequence shown here is derived from an EMBL/GenBank/DDBJ whole genome shotgun (WGS) entry which is preliminary data.</text>
</comment>
<accession>A0A3L8P8G1</accession>
<proteinExistence type="predicted"/>
<dbReference type="RefSeq" id="WP_121804843.1">
    <property type="nucleotide sequence ID" value="NZ_RDBE01000001.1"/>
</dbReference>
<keyword evidence="2" id="KW-1185">Reference proteome</keyword>
<name>A0A3L8P8G1_9ACTN</name>
<dbReference type="EMBL" id="RDBE01000001">
    <property type="protein sequence ID" value="RLV51163.1"/>
    <property type="molecule type" value="Genomic_DNA"/>
</dbReference>
<organism evidence="1 2">
    <name type="scientific">Nocardioides mangrovicus</name>
    <dbReference type="NCBI Taxonomy" id="2478913"/>
    <lineage>
        <taxon>Bacteria</taxon>
        <taxon>Bacillati</taxon>
        <taxon>Actinomycetota</taxon>
        <taxon>Actinomycetes</taxon>
        <taxon>Propionibacteriales</taxon>
        <taxon>Nocardioidaceae</taxon>
        <taxon>Nocardioides</taxon>
    </lineage>
</organism>
<dbReference type="OrthoDB" id="3291843at2"/>
<dbReference type="AlphaFoldDB" id="A0A3L8P8G1"/>
<protein>
    <recommendedName>
        <fullName evidence="3">ATPase</fullName>
    </recommendedName>
</protein>
<evidence type="ECO:0008006" key="3">
    <source>
        <dbReference type="Google" id="ProtNLM"/>
    </source>
</evidence>
<evidence type="ECO:0000313" key="2">
    <source>
        <dbReference type="Proteomes" id="UP000281708"/>
    </source>
</evidence>
<evidence type="ECO:0000313" key="1">
    <source>
        <dbReference type="EMBL" id="RLV51163.1"/>
    </source>
</evidence>
<sequence>MVVRTPEPDDGLSAELRSRLGALRSQLQQAPTRRFSAAEVVVDRAELLDLVDQLEQAARVSVQAAATVVRHRNEVLAAGHAEAAKLVHSAELEQERLVSDTEVFRRATRLAAEREAEAEQRAATLRRETDAYVGDRLARLEETLTHTLDAVRRGQQRLGG</sequence>
<reference evidence="1 2" key="1">
    <citation type="submission" date="2018-10" db="EMBL/GenBank/DDBJ databases">
        <title>Marmoricola sp. 4Q3S-7 whole genome shotgun sequence.</title>
        <authorList>
            <person name="Li F."/>
        </authorList>
    </citation>
    <scope>NUCLEOTIDE SEQUENCE [LARGE SCALE GENOMIC DNA]</scope>
    <source>
        <strain evidence="1 2">4Q3S-7</strain>
    </source>
</reference>
<gene>
    <name evidence="1" type="ORF">D9V37_04425</name>
</gene>
<dbReference type="Proteomes" id="UP000281708">
    <property type="component" value="Unassembled WGS sequence"/>
</dbReference>